<feature type="compositionally biased region" description="Basic and acidic residues" evidence="1">
    <location>
        <begin position="419"/>
        <end position="430"/>
    </location>
</feature>
<evidence type="ECO:0000256" key="1">
    <source>
        <dbReference type="SAM" id="MobiDB-lite"/>
    </source>
</evidence>
<organism evidence="2 3">
    <name type="scientific">Paxillus involutus ATCC 200175</name>
    <dbReference type="NCBI Taxonomy" id="664439"/>
    <lineage>
        <taxon>Eukaryota</taxon>
        <taxon>Fungi</taxon>
        <taxon>Dikarya</taxon>
        <taxon>Basidiomycota</taxon>
        <taxon>Agaricomycotina</taxon>
        <taxon>Agaricomycetes</taxon>
        <taxon>Agaricomycetidae</taxon>
        <taxon>Boletales</taxon>
        <taxon>Paxilineae</taxon>
        <taxon>Paxillaceae</taxon>
        <taxon>Paxillus</taxon>
    </lineage>
</organism>
<name>A0A0C9TQI0_PAXIN</name>
<dbReference type="OrthoDB" id="97058at2759"/>
<sequence length="504" mass="55490">MAEIPVLRTDGRNWSAWCENLEWTLDELGVSAYISETTPNLYDEQVNALANQLKNASRLYEFHSRRSLQLRLRLQLLQQYYTNDVRDTSCCDNRVSDGSGRRNNDVPSNNIRRQRQWEPKRQGRVERGCGEGEEEGKSKGRKDEKAAAATGPGKGATDQKASSVSLVKPTSSQDSPRARVDTPPSPPPSLTTPTMPVEQTAPTSRRPTRQRRRDGHVPRNGTHRTREDDAEGSQGRAKSRSQGGREPDDKDGDNVDVDHAHVVPQHLKTTRQTAYNKAADTSNPNAMSTGPTEPVGMSNEPRNESNEGEKGGEEDEKGVWASGIEDPSSNDDGGDEDVRHVYVVPNTTLPPPYHALPTPDKRRQPPSTPLEGEKNDRTTMMTPYNETSNGEGRGEAVSGDDEVEGSEDDTNTSNGVDEWQSRRGEARDEATGDEESQEAEGDEEGQETRKGTREVEETSNVNEDGRYTLNKAGDLPPEPPPPTPYLPTPEPPQLDTAPSPSPPE</sequence>
<dbReference type="EMBL" id="KN819360">
    <property type="protein sequence ID" value="KIJ12713.1"/>
    <property type="molecule type" value="Genomic_DNA"/>
</dbReference>
<feature type="compositionally biased region" description="Basic and acidic residues" evidence="1">
    <location>
        <begin position="301"/>
        <end position="311"/>
    </location>
</feature>
<gene>
    <name evidence="2" type="ORF">PAXINDRAFT_14471</name>
</gene>
<feature type="compositionally biased region" description="Basic and acidic residues" evidence="1">
    <location>
        <begin position="446"/>
        <end position="456"/>
    </location>
</feature>
<evidence type="ECO:0000313" key="3">
    <source>
        <dbReference type="Proteomes" id="UP000053647"/>
    </source>
</evidence>
<dbReference type="AlphaFoldDB" id="A0A0C9TQI0"/>
<feature type="region of interest" description="Disordered" evidence="1">
    <location>
        <begin position="88"/>
        <end position="504"/>
    </location>
</feature>
<keyword evidence="3" id="KW-1185">Reference proteome</keyword>
<feature type="compositionally biased region" description="Polar residues" evidence="1">
    <location>
        <begin position="159"/>
        <end position="175"/>
    </location>
</feature>
<feature type="compositionally biased region" description="Acidic residues" evidence="1">
    <location>
        <begin position="398"/>
        <end position="410"/>
    </location>
</feature>
<feature type="compositionally biased region" description="Polar residues" evidence="1">
    <location>
        <begin position="270"/>
        <end position="291"/>
    </location>
</feature>
<feature type="compositionally biased region" description="Pro residues" evidence="1">
    <location>
        <begin position="476"/>
        <end position="492"/>
    </location>
</feature>
<feature type="compositionally biased region" description="Low complexity" evidence="1">
    <location>
        <begin position="191"/>
        <end position="205"/>
    </location>
</feature>
<proteinExistence type="predicted"/>
<protein>
    <submittedName>
        <fullName evidence="2">Uncharacterized protein</fullName>
    </submittedName>
</protein>
<feature type="compositionally biased region" description="Basic and acidic residues" evidence="1">
    <location>
        <begin position="115"/>
        <end position="146"/>
    </location>
</feature>
<feature type="compositionally biased region" description="Polar residues" evidence="1">
    <location>
        <begin position="378"/>
        <end position="390"/>
    </location>
</feature>
<reference evidence="3" key="2">
    <citation type="submission" date="2015-01" db="EMBL/GenBank/DDBJ databases">
        <title>Evolutionary Origins and Diversification of the Mycorrhizal Mutualists.</title>
        <authorList>
            <consortium name="DOE Joint Genome Institute"/>
            <consortium name="Mycorrhizal Genomics Consortium"/>
            <person name="Kohler A."/>
            <person name="Kuo A."/>
            <person name="Nagy L.G."/>
            <person name="Floudas D."/>
            <person name="Copeland A."/>
            <person name="Barry K.W."/>
            <person name="Cichocki N."/>
            <person name="Veneault-Fourrey C."/>
            <person name="LaButti K."/>
            <person name="Lindquist E.A."/>
            <person name="Lipzen A."/>
            <person name="Lundell T."/>
            <person name="Morin E."/>
            <person name="Murat C."/>
            <person name="Riley R."/>
            <person name="Ohm R."/>
            <person name="Sun H."/>
            <person name="Tunlid A."/>
            <person name="Henrissat B."/>
            <person name="Grigoriev I.V."/>
            <person name="Hibbett D.S."/>
            <person name="Martin F."/>
        </authorList>
    </citation>
    <scope>NUCLEOTIDE SEQUENCE [LARGE SCALE GENOMIC DNA]</scope>
    <source>
        <strain evidence="3">ATCC 200175</strain>
    </source>
</reference>
<feature type="compositionally biased region" description="Basic and acidic residues" evidence="1">
    <location>
        <begin position="243"/>
        <end position="261"/>
    </location>
</feature>
<feature type="compositionally biased region" description="Acidic residues" evidence="1">
    <location>
        <begin position="431"/>
        <end position="445"/>
    </location>
</feature>
<evidence type="ECO:0000313" key="2">
    <source>
        <dbReference type="EMBL" id="KIJ12713.1"/>
    </source>
</evidence>
<reference evidence="2 3" key="1">
    <citation type="submission" date="2014-06" db="EMBL/GenBank/DDBJ databases">
        <authorList>
            <consortium name="DOE Joint Genome Institute"/>
            <person name="Kuo A."/>
            <person name="Kohler A."/>
            <person name="Nagy L.G."/>
            <person name="Floudas D."/>
            <person name="Copeland A."/>
            <person name="Barry K.W."/>
            <person name="Cichocki N."/>
            <person name="Veneault-Fourrey C."/>
            <person name="LaButti K."/>
            <person name="Lindquist E.A."/>
            <person name="Lipzen A."/>
            <person name="Lundell T."/>
            <person name="Morin E."/>
            <person name="Murat C."/>
            <person name="Sun H."/>
            <person name="Tunlid A."/>
            <person name="Henrissat B."/>
            <person name="Grigoriev I.V."/>
            <person name="Hibbett D.S."/>
            <person name="Martin F."/>
            <person name="Nordberg H.P."/>
            <person name="Cantor M.N."/>
            <person name="Hua S.X."/>
        </authorList>
    </citation>
    <scope>NUCLEOTIDE SEQUENCE [LARGE SCALE GENOMIC DNA]</scope>
    <source>
        <strain evidence="2 3">ATCC 200175</strain>
    </source>
</reference>
<dbReference type="HOGENOM" id="CLU_007654_3_1_1"/>
<accession>A0A0C9TQI0</accession>
<dbReference type="Proteomes" id="UP000053647">
    <property type="component" value="Unassembled WGS sequence"/>
</dbReference>